<dbReference type="CDD" id="cd12148">
    <property type="entry name" value="fungal_TF_MHR"/>
    <property type="match status" value="1"/>
</dbReference>
<dbReference type="PANTHER" id="PTHR38111:SF2">
    <property type="entry name" value="FINGER DOMAIN PROTEIN, PUTATIVE (AFU_ORTHOLOGUE AFUA_1G01560)-RELATED"/>
    <property type="match status" value="1"/>
</dbReference>
<organism evidence="1 2">
    <name type="scientific">Cladophialophora chaetospira</name>
    <dbReference type="NCBI Taxonomy" id="386627"/>
    <lineage>
        <taxon>Eukaryota</taxon>
        <taxon>Fungi</taxon>
        <taxon>Dikarya</taxon>
        <taxon>Ascomycota</taxon>
        <taxon>Pezizomycotina</taxon>
        <taxon>Eurotiomycetes</taxon>
        <taxon>Chaetothyriomycetidae</taxon>
        <taxon>Chaetothyriales</taxon>
        <taxon>Herpotrichiellaceae</taxon>
        <taxon>Cladophialophora</taxon>
    </lineage>
</organism>
<gene>
    <name evidence="1" type="ORF">H2200_007506</name>
</gene>
<evidence type="ECO:0000313" key="1">
    <source>
        <dbReference type="EMBL" id="KAJ9608518.1"/>
    </source>
</evidence>
<evidence type="ECO:0000313" key="2">
    <source>
        <dbReference type="Proteomes" id="UP001172673"/>
    </source>
</evidence>
<dbReference type="Proteomes" id="UP001172673">
    <property type="component" value="Unassembled WGS sequence"/>
</dbReference>
<proteinExistence type="predicted"/>
<name>A0AA39CHQ8_9EURO</name>
<protein>
    <submittedName>
        <fullName evidence="1">Uncharacterized protein</fullName>
    </submittedName>
</protein>
<reference evidence="1" key="1">
    <citation type="submission" date="2022-10" db="EMBL/GenBank/DDBJ databases">
        <title>Culturing micro-colonial fungi from biological soil crusts in the Mojave desert and describing Neophaeococcomyces mojavensis, and introducing the new genera and species Taxawa tesnikishii.</title>
        <authorList>
            <person name="Kurbessoian T."/>
            <person name="Stajich J.E."/>
        </authorList>
    </citation>
    <scope>NUCLEOTIDE SEQUENCE</scope>
    <source>
        <strain evidence="1">TK_41</strain>
    </source>
</reference>
<accession>A0AA39CHQ8</accession>
<dbReference type="EMBL" id="JAPDRK010000010">
    <property type="protein sequence ID" value="KAJ9608518.1"/>
    <property type="molecule type" value="Genomic_DNA"/>
</dbReference>
<dbReference type="AlphaFoldDB" id="A0AA39CHQ8"/>
<keyword evidence="2" id="KW-1185">Reference proteome</keyword>
<dbReference type="PANTHER" id="PTHR38111">
    <property type="entry name" value="ZN(2)-C6 FUNGAL-TYPE DOMAIN-CONTAINING PROTEIN-RELATED"/>
    <property type="match status" value="1"/>
</dbReference>
<sequence>MTDPVKSRGFDVPAAASLLTIYEYTATTSQTGWLEHLRGIATLFELKGPSFFHKHPARALFIFIRMSIVFATVIWRERSYLERSEWQDFLIAAEDEEETLQGIRIVNLLARVSGLIQGMLQPHNNPQSDWSSILDDLADWHQTWSRCLPACLPRSVPAGSSTEHTVLRKILWYTRLNVAAAFCQYHAAIILVHKWSHRSATQDSAMEPHPATVQEHALSICQSIPYLLAEEHSHLGAFYLLFPAYVACQALNPEQAERQWLAGILAQVARDKGIAIAKNLVHKLEEGQMGGKE</sequence>
<dbReference type="InterPro" id="IPR053178">
    <property type="entry name" value="Osmoadaptation_assoc"/>
</dbReference>
<comment type="caution">
    <text evidence="1">The sequence shown here is derived from an EMBL/GenBank/DDBJ whole genome shotgun (WGS) entry which is preliminary data.</text>
</comment>